<gene>
    <name evidence="2" type="ORF">SAMN02745244_02612</name>
</gene>
<evidence type="ECO:0000259" key="1">
    <source>
        <dbReference type="PROSITE" id="PS51737"/>
    </source>
</evidence>
<dbReference type="GO" id="GO:0000150">
    <property type="term" value="F:DNA strand exchange activity"/>
    <property type="evidence" value="ECO:0007669"/>
    <property type="project" value="InterPro"/>
</dbReference>
<accession>A0A1M6JP18</accession>
<dbReference type="Pfam" id="PF07508">
    <property type="entry name" value="Recombinase"/>
    <property type="match status" value="1"/>
</dbReference>
<organism evidence="2 3">
    <name type="scientific">Tessaracoccus bendigoensis DSM 12906</name>
    <dbReference type="NCBI Taxonomy" id="1123357"/>
    <lineage>
        <taxon>Bacteria</taxon>
        <taxon>Bacillati</taxon>
        <taxon>Actinomycetota</taxon>
        <taxon>Actinomycetes</taxon>
        <taxon>Propionibacteriales</taxon>
        <taxon>Propionibacteriaceae</taxon>
        <taxon>Tessaracoccus</taxon>
    </lineage>
</organism>
<evidence type="ECO:0000313" key="2">
    <source>
        <dbReference type="EMBL" id="SHJ48485.1"/>
    </source>
</evidence>
<dbReference type="EMBL" id="FQZG01000052">
    <property type="protein sequence ID" value="SHJ48485.1"/>
    <property type="molecule type" value="Genomic_DNA"/>
</dbReference>
<dbReference type="InterPro" id="IPR038109">
    <property type="entry name" value="DNA_bind_recomb_sf"/>
</dbReference>
<evidence type="ECO:0000313" key="3">
    <source>
        <dbReference type="Proteomes" id="UP000184512"/>
    </source>
</evidence>
<dbReference type="Proteomes" id="UP000184512">
    <property type="component" value="Unassembled WGS sequence"/>
</dbReference>
<keyword evidence="3" id="KW-1185">Reference proteome</keyword>
<dbReference type="InterPro" id="IPR011109">
    <property type="entry name" value="DNA_bind_recombinase_dom"/>
</dbReference>
<protein>
    <submittedName>
        <fullName evidence="2">Recombinase</fullName>
    </submittedName>
</protein>
<dbReference type="AlphaFoldDB" id="A0A1M6JP18"/>
<proteinExistence type="predicted"/>
<feature type="domain" description="Recombinase" evidence="1">
    <location>
        <begin position="4"/>
        <end position="123"/>
    </location>
</feature>
<dbReference type="GO" id="GO:0003677">
    <property type="term" value="F:DNA binding"/>
    <property type="evidence" value="ECO:0007669"/>
    <property type="project" value="InterPro"/>
</dbReference>
<dbReference type="RefSeq" id="WP_217652237.1">
    <property type="nucleotide sequence ID" value="NZ_FQZG01000052.1"/>
</dbReference>
<dbReference type="PROSITE" id="PS51737">
    <property type="entry name" value="RECOMBINASE_DNA_BIND"/>
    <property type="match status" value="1"/>
</dbReference>
<reference evidence="2 3" key="1">
    <citation type="submission" date="2016-11" db="EMBL/GenBank/DDBJ databases">
        <authorList>
            <person name="Jaros S."/>
            <person name="Januszkiewicz K."/>
            <person name="Wedrychowicz H."/>
        </authorList>
    </citation>
    <scope>NUCLEOTIDE SEQUENCE [LARGE SCALE GENOMIC DNA]</scope>
    <source>
        <strain evidence="2 3">DSM 12906</strain>
    </source>
</reference>
<name>A0A1M6JP18_9ACTN</name>
<sequence>MRAPVGYPNVRRTDNQGRELRTVEVDPERASLIRWAFETYAQGETSIATLLRDVTARGLTTVPSPKRRSKPLGKATFYSLLTNPYYAGVSRYKGALHPGAHEPLIEPALFDHVQSLLTPGAPTATRASSPC</sequence>
<dbReference type="STRING" id="1123357.SAMN02745244_02612"/>
<dbReference type="Gene3D" id="3.90.1750.20">
    <property type="entry name" value="Putative Large Serine Recombinase, Chain B, Domain 2"/>
    <property type="match status" value="1"/>
</dbReference>